<keyword evidence="5" id="KW-0456">Lyase</keyword>
<name>A0A6C0ET12_9ZZZZ</name>
<evidence type="ECO:0000313" key="7">
    <source>
        <dbReference type="EMBL" id="QHT30425.1"/>
    </source>
</evidence>
<keyword evidence="6" id="KW-1133">Transmembrane helix</keyword>
<feature type="transmembrane region" description="Helical" evidence="6">
    <location>
        <begin position="265"/>
        <end position="286"/>
    </location>
</feature>
<evidence type="ECO:0000256" key="5">
    <source>
        <dbReference type="ARBA" id="ARBA00023239"/>
    </source>
</evidence>
<dbReference type="InterPro" id="IPR036398">
    <property type="entry name" value="CA_dom_sf"/>
</dbReference>
<dbReference type="Gene3D" id="3.10.200.10">
    <property type="entry name" value="Alpha carbonic anhydrase"/>
    <property type="match status" value="1"/>
</dbReference>
<dbReference type="InterPro" id="IPR023561">
    <property type="entry name" value="Carbonic_anhydrase_a-class"/>
</dbReference>
<evidence type="ECO:0000256" key="4">
    <source>
        <dbReference type="ARBA" id="ARBA00022833"/>
    </source>
</evidence>
<evidence type="ECO:0000256" key="1">
    <source>
        <dbReference type="ARBA" id="ARBA00010718"/>
    </source>
</evidence>
<dbReference type="EC" id="4.2.1.1" evidence="2"/>
<evidence type="ECO:0000256" key="3">
    <source>
        <dbReference type="ARBA" id="ARBA00022723"/>
    </source>
</evidence>
<comment type="similarity">
    <text evidence="1">Belongs to the alpha-carbonic anhydrase family.</text>
</comment>
<sequence>MSCPNNEATKLKTQQEDKCKENCNFNFKYNSNSTCKLINKGDYLEIKTDGKNNVTYNSQGLSIDSVRLYIPSLHTFDGKHTEAELILKHSGGTKNFMICLPIKTNEGGGDSVNFFKQIASHIPLEKNNPTTVNVRNWSLNDVMPAPKTPFYHYIGDSPYPPCNMQATMIVFDNKHASVINASDLELIKKTIKPAAKTSKKEGFVGGFKEGFVAYNSNGANDTDNGSSSQAMECTEYYDTDPTSSGDDTSIKKPSIDWSKITNSSAFIIIIVLLSILAGGIFFYYVLWPMIRTRLDGVSAASESSLEIPQD</sequence>
<reference evidence="7" key="1">
    <citation type="journal article" date="2020" name="Nature">
        <title>Giant virus diversity and host interactions through global metagenomics.</title>
        <authorList>
            <person name="Schulz F."/>
            <person name="Roux S."/>
            <person name="Paez-Espino D."/>
            <person name="Jungbluth S."/>
            <person name="Walsh D.A."/>
            <person name="Denef V.J."/>
            <person name="McMahon K.D."/>
            <person name="Konstantinidis K.T."/>
            <person name="Eloe-Fadrosh E.A."/>
            <person name="Kyrpides N.C."/>
            <person name="Woyke T."/>
        </authorList>
    </citation>
    <scope>NUCLEOTIDE SEQUENCE</scope>
    <source>
        <strain evidence="7">GVMAG-M-3300009149-34</strain>
    </source>
</reference>
<dbReference type="EMBL" id="MN738899">
    <property type="protein sequence ID" value="QHT30425.1"/>
    <property type="molecule type" value="Genomic_DNA"/>
</dbReference>
<dbReference type="PANTHER" id="PTHR18952">
    <property type="entry name" value="CARBONIC ANHYDRASE"/>
    <property type="match status" value="1"/>
</dbReference>
<dbReference type="GO" id="GO:0004089">
    <property type="term" value="F:carbonate dehydratase activity"/>
    <property type="evidence" value="ECO:0007669"/>
    <property type="project" value="UniProtKB-EC"/>
</dbReference>
<dbReference type="AlphaFoldDB" id="A0A6C0ET12"/>
<accession>A0A6C0ET12</accession>
<evidence type="ECO:0000256" key="2">
    <source>
        <dbReference type="ARBA" id="ARBA00012925"/>
    </source>
</evidence>
<dbReference type="PANTHER" id="PTHR18952:SF265">
    <property type="entry name" value="CARBONIC ANHYDRASE"/>
    <property type="match status" value="1"/>
</dbReference>
<proteinExistence type="inferred from homology"/>
<keyword evidence="3" id="KW-0479">Metal-binding</keyword>
<keyword evidence="6" id="KW-0472">Membrane</keyword>
<organism evidence="7">
    <name type="scientific">viral metagenome</name>
    <dbReference type="NCBI Taxonomy" id="1070528"/>
    <lineage>
        <taxon>unclassified sequences</taxon>
        <taxon>metagenomes</taxon>
        <taxon>organismal metagenomes</taxon>
    </lineage>
</organism>
<evidence type="ECO:0000256" key="6">
    <source>
        <dbReference type="SAM" id="Phobius"/>
    </source>
</evidence>
<dbReference type="GO" id="GO:0008270">
    <property type="term" value="F:zinc ion binding"/>
    <property type="evidence" value="ECO:0007669"/>
    <property type="project" value="InterPro"/>
</dbReference>
<keyword evidence="4" id="KW-0862">Zinc</keyword>
<protein>
    <recommendedName>
        <fullName evidence="2">carbonic anhydrase</fullName>
        <ecNumber evidence="2">4.2.1.1</ecNumber>
    </recommendedName>
</protein>
<keyword evidence="6" id="KW-0812">Transmembrane</keyword>
<dbReference type="SUPFAM" id="SSF51069">
    <property type="entry name" value="Carbonic anhydrase"/>
    <property type="match status" value="1"/>
</dbReference>